<evidence type="ECO:0000313" key="3">
    <source>
        <dbReference type="Proteomes" id="UP000662857"/>
    </source>
</evidence>
<dbReference type="RefSeq" id="WP_239678686.1">
    <property type="nucleotide sequence ID" value="NZ_CP070499.1"/>
</dbReference>
<dbReference type="Proteomes" id="UP000662857">
    <property type="component" value="Chromosome"/>
</dbReference>
<dbReference type="AlphaFoldDB" id="A0A895YQS1"/>
<feature type="domain" description="Plasmid pRiA4b Orf3-like" evidence="1">
    <location>
        <begin position="4"/>
        <end position="170"/>
    </location>
</feature>
<protein>
    <submittedName>
        <fullName evidence="2">Plasmid pRiA4b ORF-3 family protein</fullName>
    </submittedName>
</protein>
<proteinExistence type="predicted"/>
<sequence length="181" mass="20872">MPRQIYDLRITLTEVTPTVWRRVLLPGAFTLDRVHRVVQLAMGWRDAHLHSFDIDGKQYGPGELIDDLDMWDEIELRLDQLVGKGDGFTYTYDYGDWWEHDLVVEDVFGAEPDQRYPLCVEGARACPIEDVGGPEGYRDYLEAMADPAHPEHDRLLNWYGPGHDPEHFDPGPVTTLLRRLV</sequence>
<dbReference type="EMBL" id="CP070499">
    <property type="protein sequence ID" value="QSB16470.1"/>
    <property type="molecule type" value="Genomic_DNA"/>
</dbReference>
<accession>A0A895YQS1</accession>
<dbReference type="KEGG" id="nhy:JQS43_09410"/>
<dbReference type="PANTHER" id="PTHR41878:SF1">
    <property type="entry name" value="TNPR PROTEIN"/>
    <property type="match status" value="1"/>
</dbReference>
<evidence type="ECO:0000313" key="2">
    <source>
        <dbReference type="EMBL" id="QSB16470.1"/>
    </source>
</evidence>
<evidence type="ECO:0000259" key="1">
    <source>
        <dbReference type="Pfam" id="PF07929"/>
    </source>
</evidence>
<reference evidence="2" key="1">
    <citation type="submission" date="2021-02" db="EMBL/GenBank/DDBJ databases">
        <title>Natrosporangium hydrolyticum gen. nov., sp. nov, a haloalkaliphilic actinobacterium from a soda solonchak soil.</title>
        <authorList>
            <person name="Sorokin D.Y."/>
            <person name="Khijniak T.V."/>
            <person name="Zakharycheva A.P."/>
            <person name="Boueva O.V."/>
            <person name="Ariskina E.V."/>
            <person name="Hahnke R.L."/>
            <person name="Bunk B."/>
            <person name="Sproer C."/>
            <person name="Schumann P."/>
            <person name="Evtushenko L.I."/>
            <person name="Kublanov I.V."/>
        </authorList>
    </citation>
    <scope>NUCLEOTIDE SEQUENCE</scope>
    <source>
        <strain evidence="2">DSM 106523</strain>
    </source>
</reference>
<dbReference type="PANTHER" id="PTHR41878">
    <property type="entry name" value="LEXA REPRESSOR-RELATED"/>
    <property type="match status" value="1"/>
</dbReference>
<dbReference type="Pfam" id="PF07929">
    <property type="entry name" value="PRiA4_ORF3"/>
    <property type="match status" value="1"/>
</dbReference>
<dbReference type="InterPro" id="IPR012912">
    <property type="entry name" value="Plasmid_pRiA4b_Orf3-like"/>
</dbReference>
<dbReference type="SUPFAM" id="SSF159941">
    <property type="entry name" value="MM3350-like"/>
    <property type="match status" value="1"/>
</dbReference>
<dbReference type="Gene3D" id="3.10.290.30">
    <property type="entry name" value="MM3350-like"/>
    <property type="match status" value="1"/>
</dbReference>
<dbReference type="InterPro" id="IPR024047">
    <property type="entry name" value="MM3350-like_sf"/>
</dbReference>
<gene>
    <name evidence="2" type="ORF">JQS43_09410</name>
</gene>
<keyword evidence="3" id="KW-1185">Reference proteome</keyword>
<organism evidence="2 3">
    <name type="scientific">Natronosporangium hydrolyticum</name>
    <dbReference type="NCBI Taxonomy" id="2811111"/>
    <lineage>
        <taxon>Bacteria</taxon>
        <taxon>Bacillati</taxon>
        <taxon>Actinomycetota</taxon>
        <taxon>Actinomycetes</taxon>
        <taxon>Micromonosporales</taxon>
        <taxon>Micromonosporaceae</taxon>
        <taxon>Natronosporangium</taxon>
    </lineage>
</organism>
<name>A0A895YQS1_9ACTN</name>